<dbReference type="SUPFAM" id="SSF46689">
    <property type="entry name" value="Homeodomain-like"/>
    <property type="match status" value="1"/>
</dbReference>
<dbReference type="Proteomes" id="UP000759103">
    <property type="component" value="Unassembled WGS sequence"/>
</dbReference>
<evidence type="ECO:0000259" key="1">
    <source>
        <dbReference type="Pfam" id="PF02954"/>
    </source>
</evidence>
<evidence type="ECO:0000313" key="3">
    <source>
        <dbReference type="Proteomes" id="UP000759103"/>
    </source>
</evidence>
<dbReference type="InterPro" id="IPR002197">
    <property type="entry name" value="HTH_Fis"/>
</dbReference>
<comment type="caution">
    <text evidence="2">The sequence shown here is derived from an EMBL/GenBank/DDBJ whole genome shotgun (WGS) entry which is preliminary data.</text>
</comment>
<dbReference type="PRINTS" id="PR01590">
    <property type="entry name" value="HTHFIS"/>
</dbReference>
<protein>
    <submittedName>
        <fullName evidence="2">Helix-turn-helix domain-containing protein</fullName>
    </submittedName>
</protein>
<feature type="domain" description="DNA binding HTH" evidence="1">
    <location>
        <begin position="14"/>
        <end position="51"/>
    </location>
</feature>
<name>A0ABS7BPG7_9SPHN</name>
<keyword evidence="3" id="KW-1185">Reference proteome</keyword>
<gene>
    <name evidence="2" type="ORF">KZ820_12235</name>
</gene>
<dbReference type="InterPro" id="IPR009057">
    <property type="entry name" value="Homeodomain-like_sf"/>
</dbReference>
<accession>A0ABS7BPG7</accession>
<dbReference type="EMBL" id="JAHXZN010000003">
    <property type="protein sequence ID" value="MBW6531504.1"/>
    <property type="molecule type" value="Genomic_DNA"/>
</dbReference>
<reference evidence="2 3" key="1">
    <citation type="submission" date="2021-07" db="EMBL/GenBank/DDBJ databases">
        <title>Sphingomonas sp.</title>
        <authorList>
            <person name="Feng G."/>
            <person name="Li J."/>
            <person name="Pan M."/>
        </authorList>
    </citation>
    <scope>NUCLEOTIDE SEQUENCE [LARGE SCALE GENOMIC DNA]</scope>
    <source>
        <strain evidence="2 3">RRHST34</strain>
    </source>
</reference>
<dbReference type="Gene3D" id="1.10.10.60">
    <property type="entry name" value="Homeodomain-like"/>
    <property type="match status" value="1"/>
</dbReference>
<evidence type="ECO:0000313" key="2">
    <source>
        <dbReference type="EMBL" id="MBW6531504.1"/>
    </source>
</evidence>
<proteinExistence type="predicted"/>
<organism evidence="2 3">
    <name type="scientific">Sphingomonas citri</name>
    <dbReference type="NCBI Taxonomy" id="2862499"/>
    <lineage>
        <taxon>Bacteria</taxon>
        <taxon>Pseudomonadati</taxon>
        <taxon>Pseudomonadota</taxon>
        <taxon>Alphaproteobacteria</taxon>
        <taxon>Sphingomonadales</taxon>
        <taxon>Sphingomonadaceae</taxon>
        <taxon>Sphingomonas</taxon>
    </lineage>
</organism>
<sequence length="98" mass="11200">MSIDHQIEGTMAHAQRAAIQSALRLSGYNLSAAAERLRIGRTTLYRLIDQYEIKFDEEARRSGAPRRRRSVAKSQPRVTLVDGNWYLVEQRDSAARRA</sequence>
<dbReference type="Pfam" id="PF02954">
    <property type="entry name" value="HTH_8"/>
    <property type="match status" value="1"/>
</dbReference>